<reference evidence="3" key="1">
    <citation type="submission" date="2015-06" db="EMBL/GenBank/DDBJ databases">
        <title>Expansion of signal transduction pathways in fungi by whole-genome duplication.</title>
        <authorList>
            <consortium name="DOE Joint Genome Institute"/>
            <person name="Corrochano L.M."/>
            <person name="Kuo A."/>
            <person name="Marcet-Houben M."/>
            <person name="Polaino S."/>
            <person name="Salamov A."/>
            <person name="Villalobos J.M."/>
            <person name="Alvarez M.I."/>
            <person name="Avalos J."/>
            <person name="Benito E.P."/>
            <person name="Benoit I."/>
            <person name="Burger G."/>
            <person name="Camino L.P."/>
            <person name="Canovas D."/>
            <person name="Cerda-Olmedo E."/>
            <person name="Cheng J.-F."/>
            <person name="Dominguez A."/>
            <person name="Elias M."/>
            <person name="Eslava A.P."/>
            <person name="Glaser F."/>
            <person name="Grimwood J."/>
            <person name="Gutierrez G."/>
            <person name="Heitman J."/>
            <person name="Henrissat B."/>
            <person name="Iturriaga E.A."/>
            <person name="Lang B.F."/>
            <person name="Lavin J.L."/>
            <person name="Lee S."/>
            <person name="Li W."/>
            <person name="Lindquist E."/>
            <person name="Lopez-Garcia S."/>
            <person name="Luque E.M."/>
            <person name="Marcos A.T."/>
            <person name="Martin J."/>
            <person name="McCluskey K."/>
            <person name="Medina H.R."/>
            <person name="Miralles-Duran A."/>
            <person name="Miyazaki A."/>
            <person name="Munoz-Torres E."/>
            <person name="Oguiza J.A."/>
            <person name="Ohm R."/>
            <person name="Olmedo M."/>
            <person name="Orejas M."/>
            <person name="Ortiz-Castellanos L."/>
            <person name="Pisabarro A.G."/>
            <person name="Rodriguez-Romero J."/>
            <person name="Ruiz-Herrera J."/>
            <person name="Ruiz-Vazquez R."/>
            <person name="Sanz C."/>
            <person name="Schackwitz W."/>
            <person name="Schmutz J."/>
            <person name="Shahriari M."/>
            <person name="Shelest E."/>
            <person name="Silva-Franco F."/>
            <person name="Soanes D."/>
            <person name="Syed K."/>
            <person name="Tagua V.G."/>
            <person name="Talbot N.J."/>
            <person name="Thon M."/>
            <person name="De vries R.P."/>
            <person name="Wiebenga A."/>
            <person name="Yadav J.S."/>
            <person name="Braun E.L."/>
            <person name="Baker S."/>
            <person name="Garre V."/>
            <person name="Horwitz B."/>
            <person name="Torres-Martinez S."/>
            <person name="Idnurm A."/>
            <person name="Herrera-Estrella A."/>
            <person name="Gabaldon T."/>
            <person name="Grigoriev I.V."/>
        </authorList>
    </citation>
    <scope>NUCLEOTIDE SEQUENCE [LARGE SCALE GENOMIC DNA]</scope>
    <source>
        <strain evidence="3">NRRL 1555(-)</strain>
    </source>
</reference>
<evidence type="ECO:0000256" key="1">
    <source>
        <dbReference type="SAM" id="MobiDB-lite"/>
    </source>
</evidence>
<dbReference type="GeneID" id="28998091"/>
<proteinExistence type="predicted"/>
<protein>
    <submittedName>
        <fullName evidence="2">Uncharacterized protein</fullName>
    </submittedName>
</protein>
<dbReference type="VEuPathDB" id="FungiDB:PHYBLDRAFT_174092"/>
<accession>A0A162NBT8</accession>
<feature type="compositionally biased region" description="Acidic residues" evidence="1">
    <location>
        <begin position="68"/>
        <end position="92"/>
    </location>
</feature>
<sequence>MNPLVYNKRARYEDMERSERNIDFETTSNQQTGPMEAMGSQTNSPVWKGAPISDDEVAFSNESNGESSDGDENDNDEERDGGEESEDDEENIVEIEVKEFNIEDSFATPNMPESPVHRFIATFVVIFASCYVINKGTVVLIEIINKLLSIYKQDF</sequence>
<dbReference type="Proteomes" id="UP000077315">
    <property type="component" value="Unassembled WGS sequence"/>
</dbReference>
<evidence type="ECO:0000313" key="3">
    <source>
        <dbReference type="Proteomes" id="UP000077315"/>
    </source>
</evidence>
<dbReference type="InParanoid" id="A0A162NBT8"/>
<feature type="compositionally biased region" description="Basic and acidic residues" evidence="1">
    <location>
        <begin position="10"/>
        <end position="23"/>
    </location>
</feature>
<keyword evidence="3" id="KW-1185">Reference proteome</keyword>
<gene>
    <name evidence="2" type="ORF">PHYBLDRAFT_174092</name>
</gene>
<organism evidence="2 3">
    <name type="scientific">Phycomyces blakesleeanus (strain ATCC 8743b / DSM 1359 / FGSC 10004 / NBRC 33097 / NRRL 1555)</name>
    <dbReference type="NCBI Taxonomy" id="763407"/>
    <lineage>
        <taxon>Eukaryota</taxon>
        <taxon>Fungi</taxon>
        <taxon>Fungi incertae sedis</taxon>
        <taxon>Mucoromycota</taxon>
        <taxon>Mucoromycotina</taxon>
        <taxon>Mucoromycetes</taxon>
        <taxon>Mucorales</taxon>
        <taxon>Phycomycetaceae</taxon>
        <taxon>Phycomyces</taxon>
    </lineage>
</organism>
<dbReference type="RefSeq" id="XP_018285814.1">
    <property type="nucleotide sequence ID" value="XM_018437185.1"/>
</dbReference>
<dbReference type="AlphaFoldDB" id="A0A162NBT8"/>
<feature type="compositionally biased region" description="Polar residues" evidence="1">
    <location>
        <begin position="24"/>
        <end position="45"/>
    </location>
</feature>
<dbReference type="EMBL" id="KV440998">
    <property type="protein sequence ID" value="OAD67774.1"/>
    <property type="molecule type" value="Genomic_DNA"/>
</dbReference>
<name>A0A162NBT8_PHYB8</name>
<feature type="region of interest" description="Disordered" evidence="1">
    <location>
        <begin position="1"/>
        <end position="92"/>
    </location>
</feature>
<evidence type="ECO:0000313" key="2">
    <source>
        <dbReference type="EMBL" id="OAD67774.1"/>
    </source>
</evidence>